<protein>
    <recommendedName>
        <fullName evidence="2">C2H2-type domain-containing protein</fullName>
    </recommendedName>
</protein>
<feature type="non-terminal residue" evidence="3">
    <location>
        <position position="1206"/>
    </location>
</feature>
<name>A0AAV5SN09_9BILA</name>
<feature type="compositionally biased region" description="Polar residues" evidence="1">
    <location>
        <begin position="1004"/>
        <end position="1019"/>
    </location>
</feature>
<feature type="compositionally biased region" description="Basic and acidic residues" evidence="1">
    <location>
        <begin position="408"/>
        <end position="417"/>
    </location>
</feature>
<proteinExistence type="predicted"/>
<organism evidence="3 4">
    <name type="scientific">Pristionchus entomophagus</name>
    <dbReference type="NCBI Taxonomy" id="358040"/>
    <lineage>
        <taxon>Eukaryota</taxon>
        <taxon>Metazoa</taxon>
        <taxon>Ecdysozoa</taxon>
        <taxon>Nematoda</taxon>
        <taxon>Chromadorea</taxon>
        <taxon>Rhabditida</taxon>
        <taxon>Rhabditina</taxon>
        <taxon>Diplogasteromorpha</taxon>
        <taxon>Diplogasteroidea</taxon>
        <taxon>Neodiplogasteridae</taxon>
        <taxon>Pristionchus</taxon>
    </lineage>
</organism>
<feature type="compositionally biased region" description="Low complexity" evidence="1">
    <location>
        <begin position="961"/>
        <end position="982"/>
    </location>
</feature>
<reference evidence="3" key="1">
    <citation type="submission" date="2023-10" db="EMBL/GenBank/DDBJ databases">
        <title>Genome assembly of Pristionchus species.</title>
        <authorList>
            <person name="Yoshida K."/>
            <person name="Sommer R.J."/>
        </authorList>
    </citation>
    <scope>NUCLEOTIDE SEQUENCE</scope>
    <source>
        <strain evidence="3">RS0144</strain>
    </source>
</reference>
<feature type="compositionally biased region" description="Polar residues" evidence="1">
    <location>
        <begin position="719"/>
        <end position="729"/>
    </location>
</feature>
<dbReference type="SMART" id="SM00355">
    <property type="entry name" value="ZnF_C2H2"/>
    <property type="match status" value="4"/>
</dbReference>
<feature type="region of interest" description="Disordered" evidence="1">
    <location>
        <begin position="768"/>
        <end position="804"/>
    </location>
</feature>
<evidence type="ECO:0000313" key="3">
    <source>
        <dbReference type="EMBL" id="GMS82018.1"/>
    </source>
</evidence>
<feature type="region of interest" description="Disordered" evidence="1">
    <location>
        <begin position="850"/>
        <end position="889"/>
    </location>
</feature>
<feature type="region of interest" description="Disordered" evidence="1">
    <location>
        <begin position="538"/>
        <end position="583"/>
    </location>
</feature>
<sequence length="1206" mass="131339">MVASFFACGECEEHFDSEKERWAHRASEHSSDAKHFKQSFTESGKCALCAGAFPNVFYFFDHFKQVHTQTYARLLQSAATWFRVDVDLCEELGPLTHMRCGFVEVGEDVSGMNEESLLAENAAMFELSDRQHAQINHIAPGPSELSEPPEKSNEESSSMEVDDSGETSSLIEESEHHEQPNRNRSPSPDPSVNWEEFDESDEDEIEESAGVSTVEISEQQEQTAGDIEEAETSAGPSEESEQPEQPSEDNNDQNSDGATDMETEQPEQLDGEIEDSVRPSIPEESSIKEEEPGEIQNSHASPRYAADSIKDTETPSEKVPKMPRGYLTRAPDSVKSHELVLIRADMVNLRILNTIRIPSESANTSAISSITASSCEEASGVEGVEPVLQESTSIINRNRATVDESPEPECKRPRTESDSSVPTDAVEPSTSDISPMSTSSSRVPIPSLSLPIASIDGQNIQPVLLPSDTCSSHQVQQSMSPLPNPFTGSPPSGSSSPATSRTQTALHLFDSICGTSISWLQLQQQLAAHAAGAAATGNDDMQLDHTPVLFDDSDNEDAPPSPPIRLPSVSADEGEMEEQTADVSNDEHLPVSFFDDALRSALQEHDYSLKQPPALVPLPSALYEPAIIEERVVKAFQHSQTAPSTTPVSAADLVTPGDDAEAQEIADSADAAVDADTAEPEEPRLSTPRRSPRKSPIFERKIASMMVDGGIGGKDQRLKNSSRTQQTPFASPKRLLARVRELQEMVTSGASAPPATRTQADPIAPALAADDDAIQEVPTPRRSARKIVKIERSETPPPSTSASVIPAEFEGAEGEHSGEIALRSSPRRAAKVDIVATPAASAIVVPVSAAAAPAADAAYPDREPRRSPRKIVKQEPIDPPPPAVEASTGLAYVLPTVDAADSHVFAPRRSPRKNGNQQRSETPSSATSTSAADAAHAVPQDHTFAARRSPRKTGKQERSDSTSPIASTSAAAAPAADVAEPEAQPDLQTKKSSRKSTKTPSVDRGQSSGRGESPATSVASGRKLRQSSRRQVKQEGPSSDDEISHVNRRSERRNDENLESSKRRSIRGLAKKLKIEEDEEGGHNDHAYWSCETVSSVCPKCDGIFEHKEERIEHYKERHYDKFYPTNPAPMNEVDRWVATRFGQIGNNGDRVCLYCSGDTTMHCGRIALLKHIRKEHKSDFKEIKEKYRLFYRTRIPHDLTAHRIL</sequence>
<evidence type="ECO:0000313" key="4">
    <source>
        <dbReference type="Proteomes" id="UP001432027"/>
    </source>
</evidence>
<feature type="compositionally biased region" description="Basic and acidic residues" evidence="1">
    <location>
        <begin position="308"/>
        <end position="320"/>
    </location>
</feature>
<dbReference type="Proteomes" id="UP001432027">
    <property type="component" value="Unassembled WGS sequence"/>
</dbReference>
<keyword evidence="4" id="KW-1185">Reference proteome</keyword>
<feature type="compositionally biased region" description="Acidic residues" evidence="1">
    <location>
        <begin position="259"/>
        <end position="274"/>
    </location>
</feature>
<feature type="region of interest" description="Disordered" evidence="1">
    <location>
        <begin position="902"/>
        <end position="1063"/>
    </location>
</feature>
<feature type="region of interest" description="Disordered" evidence="1">
    <location>
        <begin position="668"/>
        <end position="731"/>
    </location>
</feature>
<evidence type="ECO:0000259" key="2">
    <source>
        <dbReference type="PROSITE" id="PS00028"/>
    </source>
</evidence>
<feature type="compositionally biased region" description="Low complexity" evidence="1">
    <location>
        <begin position="920"/>
        <end position="937"/>
    </location>
</feature>
<feature type="domain" description="C2H2-type" evidence="2">
    <location>
        <begin position="8"/>
        <end position="29"/>
    </location>
</feature>
<feature type="region of interest" description="Disordered" evidence="1">
    <location>
        <begin position="391"/>
        <end position="444"/>
    </location>
</feature>
<feature type="compositionally biased region" description="Acidic residues" evidence="1">
    <location>
        <begin position="238"/>
        <end position="251"/>
    </location>
</feature>
<feature type="domain" description="C2H2-type" evidence="2">
    <location>
        <begin position="1098"/>
        <end position="1119"/>
    </location>
</feature>
<dbReference type="AlphaFoldDB" id="A0AAV5SN09"/>
<accession>A0AAV5SN09</accession>
<feature type="compositionally biased region" description="Basic and acidic residues" evidence="1">
    <location>
        <begin position="859"/>
        <end position="876"/>
    </location>
</feature>
<feature type="domain" description="C2H2-type" evidence="2">
    <location>
        <begin position="46"/>
        <end position="67"/>
    </location>
</feature>
<evidence type="ECO:0000256" key="1">
    <source>
        <dbReference type="SAM" id="MobiDB-lite"/>
    </source>
</evidence>
<feature type="region of interest" description="Disordered" evidence="1">
    <location>
        <begin position="464"/>
        <end position="502"/>
    </location>
</feature>
<feature type="compositionally biased region" description="Basic residues" evidence="1">
    <location>
        <begin position="1022"/>
        <end position="1031"/>
    </location>
</feature>
<comment type="caution">
    <text evidence="3">The sequence shown here is derived from an EMBL/GenBank/DDBJ whole genome shotgun (WGS) entry which is preliminary data.</text>
</comment>
<dbReference type="PROSITE" id="PS00028">
    <property type="entry name" value="ZINC_FINGER_C2H2_1"/>
    <property type="match status" value="3"/>
</dbReference>
<gene>
    <name evidence="3" type="ORF">PENTCL1PPCAC_4193</name>
</gene>
<dbReference type="EMBL" id="BTSX01000001">
    <property type="protein sequence ID" value="GMS82018.1"/>
    <property type="molecule type" value="Genomic_DNA"/>
</dbReference>
<feature type="compositionally biased region" description="Polar residues" evidence="1">
    <location>
        <begin position="468"/>
        <end position="481"/>
    </location>
</feature>
<feature type="region of interest" description="Disordered" evidence="1">
    <location>
        <begin position="138"/>
        <end position="330"/>
    </location>
</feature>
<feature type="compositionally biased region" description="Polar residues" evidence="1">
    <location>
        <begin position="210"/>
        <end position="223"/>
    </location>
</feature>
<dbReference type="InterPro" id="IPR013087">
    <property type="entry name" value="Znf_C2H2_type"/>
</dbReference>
<feature type="compositionally biased region" description="Low complexity" evidence="1">
    <location>
        <begin position="428"/>
        <end position="441"/>
    </location>
</feature>
<feature type="compositionally biased region" description="Acidic residues" evidence="1">
    <location>
        <begin position="195"/>
        <end position="207"/>
    </location>
</feature>
<feature type="compositionally biased region" description="Basic and acidic residues" evidence="1">
    <location>
        <begin position="1042"/>
        <end position="1062"/>
    </location>
</feature>